<keyword evidence="1" id="KW-0175">Coiled coil</keyword>
<reference evidence="2 3" key="1">
    <citation type="submission" date="2016-01" db="EMBL/GenBank/DDBJ databases">
        <title>Genome sequencing of Roseivirga spongicola UST030701-084.</title>
        <authorList>
            <person name="Selvaratnam C."/>
            <person name="Thevarajoo S."/>
            <person name="Goh K.M."/>
            <person name="Ee R."/>
            <person name="Chan K.-G."/>
            <person name="Chong C.S."/>
        </authorList>
    </citation>
    <scope>NUCLEOTIDE SEQUENCE [LARGE SCALE GENOMIC DNA]</scope>
    <source>
        <strain evidence="2 3">UST030701-084</strain>
    </source>
</reference>
<name>A0A150X546_9BACT</name>
<dbReference type="RefSeq" id="WP_068222760.1">
    <property type="nucleotide sequence ID" value="NZ_LRPC01000028.1"/>
</dbReference>
<keyword evidence="3" id="KW-1185">Reference proteome</keyword>
<feature type="coiled-coil region" evidence="1">
    <location>
        <begin position="1556"/>
        <end position="1619"/>
    </location>
</feature>
<sequence>MKDSDKPQTIQLSKLLEKVTGIAYPKDRVYPNFALKALNGHINLEQNSFSLQAQSSFSWSPFGGRQIKAQASLEIEGEGEKKSSRKIQLRVQAKESYELLNGTSLDHLDFIYRYSDGCWSIDNIIKIRLLGSILTLKGTMLLGDQKKLKFATRLPDGQGIEGLKISSFELNTAKFDLELDLEKEILTGQITALSYLMGHKARVSGNLLTGQESTCNLTISGEGSVSLNAFQKELFTGEDLPLGIDLNIDKPSIDLVYSSNSSHDSSYSVNLTTGISSKLSDSQFLSKVDCKTLSFSYSQNINASHEASLDLKGSLNINDTLIIDQFDLRFDYQYNVASKNHLWGSASEFKGVKLDTPIAKSTFDLRSTLKADGDSQSLKLETTTENLFDPIQLVDDFRFEFDTLYLELIKKNDQSFEWDLSATSSLHTPVFSYNQGIVSFNKSGTDYKLSVSTEDLSLRFPGDLKDLPYFVLSEPTLELSHDSHNKKWFCGGKTDFYAEQWPEILKGLLPTNTEQQTKAFFKIDSEHAEIGLQDIELKIPDSIEGIDMGTPPIQMDPLMADFIFDLKGNELSATLGLGLPKQVNRLFDSLDWDEHKGEFVRKPGLKVFKVYDPSANDRGMTKLKLSLRDKGLSFKLCNIPFNLDNILVKEADNGLEIISEHLGEFAFDWPELAISAEGVKGTVEMHANNLKVPTSATRQLLLQLGFTDLARNLPKSIPLTGINFAPLENGERKFRIQAFEKLVLPNGNPLDKPDWFASAIDILNREVGKLPDRFLEYGQIEIPEHLYLKIDYNITQSLNFKFSTSPSDEAQKGKPLKLLIPDPTFPQLYGFQLKSISFGELFSGTLFRMDVDLLYDTFDLKDLAASLIIDPKSNFSKDYLPRPKDFVNRVVLEEVVFLIIYQTTIPIPIPVFFNRLSYDLKNALGMEIGIGVSFPMPKLGLTQLKDLALIGSQIMRLFSGKPLELEKLDNIDPIFEFKILSCYTRTPKYISREPEANKNGVKEGSLIGNPEGLKIYRKDGVEMNSIRLITTLIKAIQEKSFNTLLTDFSLGNRIGGIDLHLFDLLKTRSDYALLTPSEFVNESFNKTAAQQLQTHRQLDLSFQERTQYLEVLPSDEVNSIPNIDATTEGLIFLSRGQIHAPDGLNFTAALVLALSEKGLGIALRYDGRLAPLDKSMENYLLDAHFDGVFRLEEKKLLARGKGHIDILGINALAGSYELDNEGFNLKAKTGAQESDLPIHIAGDLKGTFTSEKFHLEGNTQFNILGFESSGELLMFFQDNRQEFRLSGDFQLGDMSQLQNSLAYLVENDEYLAQWTLSGSLVSNLFTARVFGRLTNEKGLKFDGLTEIKLGEHRLLYAKAKSNGQRLNFDGYLSLFPEEAADYISVKGNVDAYLSPGEFSITGTVDTRIAGIPFSKSRLSISHEALSISGSLFGQQLSLGLDQSQNLSVYMRPLEIGPLVLTRRKASAEDKIEAQHRGPLLLVSPEMAQIQATAFFLGVEKDVDIKLKDKQYELTFETTIGGFRTNELTLKGSNFSSDSGWTVSGKILPEKLVSLVEQNLLEIADEVQKKLREAQKHLEVAKEKVSKATRAIEDNIQAQKKALEAEYRKATRALESAKHYLEHTINSEINSCKENITSIKNQIGKGKPGWPWDWPDWFKKQAELLIQLGYWEARKKTLEGPQVGAELAVKVAQKTVNDLMKVGSITLNTVSESLKTMKSIADEMLNVTSLALAELEKSIGDFKELAKLISNAKKDFFKVKSISFDTSLKSLKPDSTIINLENAKFGLLLKADVEIFKNSRTFCLKSDLINKESLAMSIAKAIEHNARCSEDLAKDSKSKSMNGEEAACTLLKTYENLQAIELSTSLMRGGYSLKEIGCGLKYFIDYQGSRPFEQQIDHRRQAILKALRVVQEEKRTLNELKASN</sequence>
<dbReference type="OrthoDB" id="463714at2"/>
<accession>A0A150X546</accession>
<comment type="caution">
    <text evidence="2">The sequence shown here is derived from an EMBL/GenBank/DDBJ whole genome shotgun (WGS) entry which is preliminary data.</text>
</comment>
<evidence type="ECO:0000313" key="2">
    <source>
        <dbReference type="EMBL" id="KYG73831.1"/>
    </source>
</evidence>
<proteinExistence type="predicted"/>
<dbReference type="STRING" id="333140.AWW68_14255"/>
<dbReference type="Proteomes" id="UP000075606">
    <property type="component" value="Unassembled WGS sequence"/>
</dbReference>
<gene>
    <name evidence="2" type="ORF">AWW68_14255</name>
</gene>
<dbReference type="EMBL" id="LRPC01000028">
    <property type="protein sequence ID" value="KYG73831.1"/>
    <property type="molecule type" value="Genomic_DNA"/>
</dbReference>
<evidence type="ECO:0000313" key="3">
    <source>
        <dbReference type="Proteomes" id="UP000075606"/>
    </source>
</evidence>
<protein>
    <submittedName>
        <fullName evidence="2">Uncharacterized protein</fullName>
    </submittedName>
</protein>
<organism evidence="2 3">
    <name type="scientific">Roseivirga spongicola</name>
    <dbReference type="NCBI Taxonomy" id="333140"/>
    <lineage>
        <taxon>Bacteria</taxon>
        <taxon>Pseudomonadati</taxon>
        <taxon>Bacteroidota</taxon>
        <taxon>Cytophagia</taxon>
        <taxon>Cytophagales</taxon>
        <taxon>Roseivirgaceae</taxon>
        <taxon>Roseivirga</taxon>
    </lineage>
</organism>
<evidence type="ECO:0000256" key="1">
    <source>
        <dbReference type="SAM" id="Coils"/>
    </source>
</evidence>